<keyword evidence="2" id="KW-0663">Pyridoxal phosphate</keyword>
<keyword evidence="3" id="KW-0805">Transcription regulation</keyword>
<evidence type="ECO:0000256" key="1">
    <source>
        <dbReference type="ARBA" id="ARBA00005384"/>
    </source>
</evidence>
<dbReference type="InterPro" id="IPR004839">
    <property type="entry name" value="Aminotransferase_I/II_large"/>
</dbReference>
<dbReference type="EMBL" id="VOEJ01000011">
    <property type="protein sequence ID" value="TWR24405.1"/>
    <property type="molecule type" value="Genomic_DNA"/>
</dbReference>
<dbReference type="GO" id="GO:0003700">
    <property type="term" value="F:DNA-binding transcription factor activity"/>
    <property type="evidence" value="ECO:0007669"/>
    <property type="project" value="InterPro"/>
</dbReference>
<dbReference type="InterPro" id="IPR015421">
    <property type="entry name" value="PyrdxlP-dep_Trfase_major"/>
</dbReference>
<evidence type="ECO:0000259" key="6">
    <source>
        <dbReference type="PROSITE" id="PS50949"/>
    </source>
</evidence>
<dbReference type="Proteomes" id="UP000320042">
    <property type="component" value="Unassembled WGS sequence"/>
</dbReference>
<dbReference type="CDD" id="cd07377">
    <property type="entry name" value="WHTH_GntR"/>
    <property type="match status" value="1"/>
</dbReference>
<comment type="caution">
    <text evidence="7">The sequence shown here is derived from an EMBL/GenBank/DDBJ whole genome shotgun (WGS) entry which is preliminary data.</text>
</comment>
<dbReference type="SUPFAM" id="SSF53383">
    <property type="entry name" value="PLP-dependent transferases"/>
    <property type="match status" value="1"/>
</dbReference>
<feature type="domain" description="HTH gntR-type" evidence="6">
    <location>
        <begin position="19"/>
        <end position="87"/>
    </location>
</feature>
<name>A0A563TYG7_9SPHI</name>
<reference evidence="7 8" key="1">
    <citation type="submission" date="2019-07" db="EMBL/GenBank/DDBJ databases">
        <authorList>
            <person name="Kim J."/>
        </authorList>
    </citation>
    <scope>NUCLEOTIDE SEQUENCE [LARGE SCALE GENOMIC DNA]</scope>
    <source>
        <strain evidence="8">dk17</strain>
    </source>
</reference>
<evidence type="ECO:0000313" key="7">
    <source>
        <dbReference type="EMBL" id="TWR24405.1"/>
    </source>
</evidence>
<dbReference type="PROSITE" id="PS50949">
    <property type="entry name" value="HTH_GNTR"/>
    <property type="match status" value="1"/>
</dbReference>
<dbReference type="RefSeq" id="WP_146383406.1">
    <property type="nucleotide sequence ID" value="NZ_VOEJ01000011.1"/>
</dbReference>
<dbReference type="InterPro" id="IPR051446">
    <property type="entry name" value="HTH_trans_reg/aminotransferase"/>
</dbReference>
<dbReference type="PANTHER" id="PTHR46577">
    <property type="entry name" value="HTH-TYPE TRANSCRIPTIONAL REGULATORY PROTEIN GABR"/>
    <property type="match status" value="1"/>
</dbReference>
<dbReference type="OrthoDB" id="594134at2"/>
<keyword evidence="7" id="KW-0808">Transferase</keyword>
<dbReference type="GO" id="GO:0003677">
    <property type="term" value="F:DNA binding"/>
    <property type="evidence" value="ECO:0007669"/>
    <property type="project" value="UniProtKB-KW"/>
</dbReference>
<dbReference type="Gene3D" id="3.40.640.10">
    <property type="entry name" value="Type I PLP-dependent aspartate aminotransferase-like (Major domain)"/>
    <property type="match status" value="1"/>
</dbReference>
<keyword evidence="8" id="KW-1185">Reference proteome</keyword>
<keyword evidence="5" id="KW-0804">Transcription</keyword>
<dbReference type="SMART" id="SM00345">
    <property type="entry name" value="HTH_GNTR"/>
    <property type="match status" value="1"/>
</dbReference>
<dbReference type="InterPro" id="IPR000524">
    <property type="entry name" value="Tscrpt_reg_HTH_GntR"/>
</dbReference>
<dbReference type="Pfam" id="PF00392">
    <property type="entry name" value="GntR"/>
    <property type="match status" value="1"/>
</dbReference>
<gene>
    <name evidence="7" type="ORF">FPZ43_18440</name>
</gene>
<evidence type="ECO:0000256" key="2">
    <source>
        <dbReference type="ARBA" id="ARBA00022898"/>
    </source>
</evidence>
<dbReference type="Gene3D" id="1.10.10.10">
    <property type="entry name" value="Winged helix-like DNA-binding domain superfamily/Winged helix DNA-binding domain"/>
    <property type="match status" value="1"/>
</dbReference>
<dbReference type="InterPro" id="IPR015424">
    <property type="entry name" value="PyrdxlP-dep_Trfase"/>
</dbReference>
<dbReference type="SUPFAM" id="SSF46785">
    <property type="entry name" value="Winged helix' DNA-binding domain"/>
    <property type="match status" value="1"/>
</dbReference>
<dbReference type="PANTHER" id="PTHR46577:SF1">
    <property type="entry name" value="HTH-TYPE TRANSCRIPTIONAL REGULATORY PROTEIN GABR"/>
    <property type="match status" value="1"/>
</dbReference>
<dbReference type="CDD" id="cd00609">
    <property type="entry name" value="AAT_like"/>
    <property type="match status" value="1"/>
</dbReference>
<proteinExistence type="inferred from homology"/>
<evidence type="ECO:0000256" key="5">
    <source>
        <dbReference type="ARBA" id="ARBA00023163"/>
    </source>
</evidence>
<evidence type="ECO:0000313" key="8">
    <source>
        <dbReference type="Proteomes" id="UP000320042"/>
    </source>
</evidence>
<dbReference type="Pfam" id="PF00155">
    <property type="entry name" value="Aminotran_1_2"/>
    <property type="match status" value="1"/>
</dbReference>
<comment type="similarity">
    <text evidence="1">In the C-terminal section; belongs to the class-I pyridoxal-phosphate-dependent aminotransferase family.</text>
</comment>
<dbReference type="GO" id="GO:0030170">
    <property type="term" value="F:pyridoxal phosphate binding"/>
    <property type="evidence" value="ECO:0007669"/>
    <property type="project" value="InterPro"/>
</dbReference>
<dbReference type="InterPro" id="IPR036388">
    <property type="entry name" value="WH-like_DNA-bd_sf"/>
</dbReference>
<sequence length="492" mass="55834">MKIMLPFNNLIVTDRNSQVGIAAQISDQIIKLIRDGVVVPGALLPATRILAGLIGVNRKTVNKAYEELLNQEWIESVPRQGFRVKINLPLIKPRSFQPVNKFEQTDRQQPAYIEKDEIPKLSKRRIPDYELLVTDGLPDYRLTPHNDMQREYRKHLDNKALNRATYFLDQGGHPSLKNATASFLNGSRGLNVAEENVLITRGGQMAIYLAITLLVARGDEVVVTEPNYVFTDETFLNAGAVINRVGVDEDGLIIEELEKILEDKPVKMLYLAPHHHHPTTVTMNSERRLKLLQLMSRYDFWVIEDDYDYDYHHSNRPILPLSTSCHSGKIIYVGSYSKLLGPSVRLGFMISAPKVIQRALHLKRLFDLKGDVFNEYVLAQMIMSGALDHHIQNVNRLYAARCALMAQLFDEMLGNKVSFTIPQGGLALWVKFHEKYDLKQLIRKAAEQGLHLIGNACFNPASPHNNSIRLGFASLVEEEIIRVTKILQQLLS</sequence>
<evidence type="ECO:0000256" key="4">
    <source>
        <dbReference type="ARBA" id="ARBA00023125"/>
    </source>
</evidence>
<organism evidence="7 8">
    <name type="scientific">Mucilaginibacter pallidiroseus</name>
    <dbReference type="NCBI Taxonomy" id="2599295"/>
    <lineage>
        <taxon>Bacteria</taxon>
        <taxon>Pseudomonadati</taxon>
        <taxon>Bacteroidota</taxon>
        <taxon>Sphingobacteriia</taxon>
        <taxon>Sphingobacteriales</taxon>
        <taxon>Sphingobacteriaceae</taxon>
        <taxon>Mucilaginibacter</taxon>
    </lineage>
</organism>
<dbReference type="AlphaFoldDB" id="A0A563TYG7"/>
<accession>A0A563TYG7</accession>
<dbReference type="InterPro" id="IPR036390">
    <property type="entry name" value="WH_DNA-bd_sf"/>
</dbReference>
<dbReference type="GO" id="GO:0008483">
    <property type="term" value="F:transaminase activity"/>
    <property type="evidence" value="ECO:0007669"/>
    <property type="project" value="UniProtKB-KW"/>
</dbReference>
<protein>
    <submittedName>
        <fullName evidence="7">PLP-dependent aminotransferase family protein</fullName>
    </submittedName>
</protein>
<keyword evidence="4" id="KW-0238">DNA-binding</keyword>
<evidence type="ECO:0000256" key="3">
    <source>
        <dbReference type="ARBA" id="ARBA00023015"/>
    </source>
</evidence>
<keyword evidence="7" id="KW-0032">Aminotransferase</keyword>